<organism evidence="1 2">
    <name type="scientific">Babjeviella inositovora NRRL Y-12698</name>
    <dbReference type="NCBI Taxonomy" id="984486"/>
    <lineage>
        <taxon>Eukaryota</taxon>
        <taxon>Fungi</taxon>
        <taxon>Dikarya</taxon>
        <taxon>Ascomycota</taxon>
        <taxon>Saccharomycotina</taxon>
        <taxon>Pichiomycetes</taxon>
        <taxon>Serinales incertae sedis</taxon>
        <taxon>Babjeviella</taxon>
    </lineage>
</organism>
<dbReference type="GO" id="GO:0061640">
    <property type="term" value="P:cytoskeleton-dependent cytokinesis"/>
    <property type="evidence" value="ECO:0007669"/>
    <property type="project" value="InterPro"/>
</dbReference>
<dbReference type="InterPro" id="IPR009991">
    <property type="entry name" value="DCTN3"/>
</dbReference>
<dbReference type="GeneID" id="30144743"/>
<dbReference type="EMBL" id="KV454445">
    <property type="protein sequence ID" value="ODQ76921.1"/>
    <property type="molecule type" value="Genomic_DNA"/>
</dbReference>
<dbReference type="GO" id="GO:0005869">
    <property type="term" value="C:dynactin complex"/>
    <property type="evidence" value="ECO:0007669"/>
    <property type="project" value="InterPro"/>
</dbReference>
<evidence type="ECO:0000313" key="2">
    <source>
        <dbReference type="Proteomes" id="UP000094336"/>
    </source>
</evidence>
<protein>
    <submittedName>
        <fullName evidence="1">Uncharacterized protein</fullName>
    </submittedName>
</protein>
<dbReference type="AlphaFoldDB" id="A0A1E3QGV4"/>
<dbReference type="RefSeq" id="XP_018982249.1">
    <property type="nucleotide sequence ID" value="XM_019126889.1"/>
</dbReference>
<keyword evidence="2" id="KW-1185">Reference proteome</keyword>
<dbReference type="Pfam" id="PF07426">
    <property type="entry name" value="Dynactin_p22"/>
    <property type="match status" value="1"/>
</dbReference>
<reference evidence="2" key="1">
    <citation type="submission" date="2016-05" db="EMBL/GenBank/DDBJ databases">
        <title>Comparative genomics of biotechnologically important yeasts.</title>
        <authorList>
            <consortium name="DOE Joint Genome Institute"/>
            <person name="Riley R."/>
            <person name="Haridas S."/>
            <person name="Wolfe K.H."/>
            <person name="Lopes M.R."/>
            <person name="Hittinger C.T."/>
            <person name="Goker M."/>
            <person name="Salamov A."/>
            <person name="Wisecaver J."/>
            <person name="Long T.M."/>
            <person name="Aerts A.L."/>
            <person name="Barry K."/>
            <person name="Choi C."/>
            <person name="Clum A."/>
            <person name="Coughlan A.Y."/>
            <person name="Deshpande S."/>
            <person name="Douglass A.P."/>
            <person name="Hanson S.J."/>
            <person name="Klenk H.-P."/>
            <person name="Labutti K."/>
            <person name="Lapidus A."/>
            <person name="Lindquist E."/>
            <person name="Lipzen A."/>
            <person name="Meier-Kolthoff J.P."/>
            <person name="Ohm R.A."/>
            <person name="Otillar R.P."/>
            <person name="Pangilinan J."/>
            <person name="Peng Y."/>
            <person name="Rokas A."/>
            <person name="Rosa C.A."/>
            <person name="Scheuner C."/>
            <person name="Sibirny A.A."/>
            <person name="Slot J.C."/>
            <person name="Stielow J.B."/>
            <person name="Sun H."/>
            <person name="Kurtzman C.P."/>
            <person name="Blackwell M."/>
            <person name="Grigoriev I.V."/>
            <person name="Jeffries T.W."/>
        </authorList>
    </citation>
    <scope>NUCLEOTIDE SEQUENCE [LARGE SCALE GENOMIC DNA]</scope>
    <source>
        <strain evidence="2">NRRL Y-12698</strain>
    </source>
</reference>
<evidence type="ECO:0000313" key="1">
    <source>
        <dbReference type="EMBL" id="ODQ76921.1"/>
    </source>
</evidence>
<proteinExistence type="predicted"/>
<sequence length="202" mass="23063">MNTQTTSSIEARVSELELQLATSTANAETEPIAPLATQLAGLAKEFEKLHASHPELAPFYANLSELKLWSDTMEDSFSTVPLQDVQQILLANYERLRDQLEALVELQTFAQTHNMNNLMLVSPEILAYTARLRHLEQEPSDLRAQELRCNETSVQSMVLCERYLELQLEKNRFMVDVEARLKALTRRLGLVERARKGDDEVY</sequence>
<dbReference type="Proteomes" id="UP000094336">
    <property type="component" value="Unassembled WGS sequence"/>
</dbReference>
<accession>A0A1E3QGV4</accession>
<gene>
    <name evidence="1" type="ORF">BABINDRAFT_117111</name>
</gene>
<name>A0A1E3QGV4_9ASCO</name>